<feature type="region of interest" description="Disordered" evidence="1">
    <location>
        <begin position="135"/>
        <end position="163"/>
    </location>
</feature>
<comment type="caution">
    <text evidence="2">The sequence shown here is derived from an EMBL/GenBank/DDBJ whole genome shotgun (WGS) entry which is preliminary data.</text>
</comment>
<sequence>MQVELRDAFDPADAAAGAAGQRAPVRLQRHERLLRHGEPHFGAAGPAFGFDVEDVGRALDDPFAQREAEAERVEVDRRRHHHGVRDAVEHECNRRLVDDAIDGAQRVAGTMTRHMTRAAAGRIVGAVAGLHAVSPGGIGRHGRRATETDSAQGGARRRAGSPRAGFQPMVRAFGRVEDAQRRGAQSSTADGLPAPKRVFRTHIFRPGESTVSAHVRAIASIVQNAISSFTLRCRAPRSVQVGACRREAVARFPASS</sequence>
<feature type="region of interest" description="Disordered" evidence="1">
    <location>
        <begin position="1"/>
        <end position="22"/>
    </location>
</feature>
<evidence type="ECO:0000313" key="3">
    <source>
        <dbReference type="Proteomes" id="UP000005463"/>
    </source>
</evidence>
<proteinExistence type="predicted"/>
<protein>
    <submittedName>
        <fullName evidence="2">Uncharacterized protein</fullName>
    </submittedName>
</protein>
<accession>B1FIV5</accession>
<evidence type="ECO:0000313" key="2">
    <source>
        <dbReference type="EMBL" id="EDT02500.1"/>
    </source>
</evidence>
<organism evidence="2 3">
    <name type="scientific">Burkholderia ambifaria IOP40-10</name>
    <dbReference type="NCBI Taxonomy" id="396596"/>
    <lineage>
        <taxon>Bacteria</taxon>
        <taxon>Pseudomonadati</taxon>
        <taxon>Pseudomonadota</taxon>
        <taxon>Betaproteobacteria</taxon>
        <taxon>Burkholderiales</taxon>
        <taxon>Burkholderiaceae</taxon>
        <taxon>Burkholderia</taxon>
        <taxon>Burkholderia cepacia complex</taxon>
    </lineage>
</organism>
<evidence type="ECO:0000256" key="1">
    <source>
        <dbReference type="SAM" id="MobiDB-lite"/>
    </source>
</evidence>
<feature type="compositionally biased region" description="Low complexity" evidence="1">
    <location>
        <begin position="11"/>
        <end position="22"/>
    </location>
</feature>
<reference evidence="2 3" key="1">
    <citation type="submission" date="2008-03" db="EMBL/GenBank/DDBJ databases">
        <title>Sequencing of the draft genome and assembly of Burkholderia ambifaria IOP40-10.</title>
        <authorList>
            <consortium name="US DOE Joint Genome Institute (JGI-PGF)"/>
            <person name="Copeland A."/>
            <person name="Lucas S."/>
            <person name="Lapidus A."/>
            <person name="Glavina del Rio T."/>
            <person name="Dalin E."/>
            <person name="Tice H."/>
            <person name="Bruce D."/>
            <person name="Goodwin L."/>
            <person name="Pitluck S."/>
            <person name="Larimer F."/>
            <person name="Land M.L."/>
            <person name="Hauser L."/>
            <person name="Tiedje J."/>
            <person name="Richardson P."/>
        </authorList>
    </citation>
    <scope>NUCLEOTIDE SEQUENCE [LARGE SCALE GENOMIC DNA]</scope>
    <source>
        <strain evidence="2 3">IOP40-10</strain>
    </source>
</reference>
<dbReference type="Proteomes" id="UP000005463">
    <property type="component" value="Unassembled WGS sequence"/>
</dbReference>
<dbReference type="AlphaFoldDB" id="B1FIV5"/>
<gene>
    <name evidence="2" type="ORF">BamIOP4010DRAFT_3965</name>
</gene>
<dbReference type="EMBL" id="ABLC01000112">
    <property type="protein sequence ID" value="EDT02500.1"/>
    <property type="molecule type" value="Genomic_DNA"/>
</dbReference>
<name>B1FIV5_9BURK</name>